<gene>
    <name evidence="2" type="ORF">FB468_1932</name>
</gene>
<comment type="caution">
    <text evidence="2">The sequence shown here is derived from an EMBL/GenBank/DDBJ whole genome shotgun (WGS) entry which is preliminary data.</text>
</comment>
<dbReference type="Pfam" id="PF12146">
    <property type="entry name" value="Hydrolase_4"/>
    <property type="match status" value="1"/>
</dbReference>
<dbReference type="RefSeq" id="WP_141887150.1">
    <property type="nucleotide sequence ID" value="NZ_BAAAUY010000001.1"/>
</dbReference>
<dbReference type="SUPFAM" id="SSF53474">
    <property type="entry name" value="alpha/beta-Hydrolases"/>
    <property type="match status" value="1"/>
</dbReference>
<evidence type="ECO:0000313" key="3">
    <source>
        <dbReference type="Proteomes" id="UP000319094"/>
    </source>
</evidence>
<keyword evidence="3" id="KW-1185">Reference proteome</keyword>
<dbReference type="GO" id="GO:0016787">
    <property type="term" value="F:hydrolase activity"/>
    <property type="evidence" value="ECO:0007669"/>
    <property type="project" value="UniProtKB-KW"/>
</dbReference>
<dbReference type="InterPro" id="IPR051044">
    <property type="entry name" value="MAG_DAG_Lipase"/>
</dbReference>
<dbReference type="InterPro" id="IPR022742">
    <property type="entry name" value="Hydrolase_4"/>
</dbReference>
<dbReference type="AlphaFoldDB" id="A0A542Y765"/>
<organism evidence="2 3">
    <name type="scientific">Leucobacter komagatae</name>
    <dbReference type="NCBI Taxonomy" id="55969"/>
    <lineage>
        <taxon>Bacteria</taxon>
        <taxon>Bacillati</taxon>
        <taxon>Actinomycetota</taxon>
        <taxon>Actinomycetes</taxon>
        <taxon>Micrococcales</taxon>
        <taxon>Microbacteriaceae</taxon>
        <taxon>Leucobacter</taxon>
    </lineage>
</organism>
<keyword evidence="2" id="KW-0378">Hydrolase</keyword>
<dbReference type="InterPro" id="IPR029058">
    <property type="entry name" value="AB_hydrolase_fold"/>
</dbReference>
<dbReference type="EMBL" id="VFON01000001">
    <property type="protein sequence ID" value="TQL43895.1"/>
    <property type="molecule type" value="Genomic_DNA"/>
</dbReference>
<name>A0A542Y765_9MICO</name>
<proteinExistence type="predicted"/>
<protein>
    <submittedName>
        <fullName evidence="2">Alpha-beta hydrolase superfamily lysophospholipase</fullName>
    </submittedName>
</protein>
<sequence length="294" mass="32161">MNNQHSQGRRDFTYTDEHGIEISAYAWLPDQSSRPEPIGAVQISHGIGEHALRYDEFARYLSRAGIAVYANDHRGHGETGRKQHGGELALLGKLGPGGLRAAEAAIRQLTGIIRAEHPGLRVAQFGHSWGSLMTQRILNEHPRQWEAVVLSGSAYRTPRFMESGALNASWAHEENATGFEWLSRDPATAAAFIADPLCFEANILKLFGVSDGLRLFGTPGPGLAVDVPLLIVSGSDDPLSRADGLSRLADAYRARGVREVALKVYPGARHEILNETNRDAVYADVATWLLEHLE</sequence>
<accession>A0A542Y765</accession>
<evidence type="ECO:0000259" key="1">
    <source>
        <dbReference type="Pfam" id="PF12146"/>
    </source>
</evidence>
<feature type="domain" description="Serine aminopeptidase S33" evidence="1">
    <location>
        <begin position="36"/>
        <end position="277"/>
    </location>
</feature>
<dbReference type="OrthoDB" id="9806902at2"/>
<dbReference type="PANTHER" id="PTHR11614">
    <property type="entry name" value="PHOSPHOLIPASE-RELATED"/>
    <property type="match status" value="1"/>
</dbReference>
<reference evidence="2 3" key="1">
    <citation type="submission" date="2019-06" db="EMBL/GenBank/DDBJ databases">
        <title>Sequencing the genomes of 1000 actinobacteria strains.</title>
        <authorList>
            <person name="Klenk H.-P."/>
        </authorList>
    </citation>
    <scope>NUCLEOTIDE SEQUENCE [LARGE SCALE GENOMIC DNA]</scope>
    <source>
        <strain evidence="2 3">DSM 8803</strain>
    </source>
</reference>
<dbReference type="Proteomes" id="UP000319094">
    <property type="component" value="Unassembled WGS sequence"/>
</dbReference>
<dbReference type="STRING" id="55969.SD72_10650"/>
<dbReference type="Gene3D" id="3.40.50.1820">
    <property type="entry name" value="alpha/beta hydrolase"/>
    <property type="match status" value="1"/>
</dbReference>
<evidence type="ECO:0000313" key="2">
    <source>
        <dbReference type="EMBL" id="TQL43895.1"/>
    </source>
</evidence>